<evidence type="ECO:0000256" key="1">
    <source>
        <dbReference type="SAM" id="MobiDB-lite"/>
    </source>
</evidence>
<sequence>MVAGSGKESHKRETPQSQFQNLMNNVPTPRLRRLRRWWLPPPLVLNPNPASSWVNVVNPANNTTIDFYVLKIPNRQVC</sequence>
<dbReference type="AlphaFoldDB" id="A0AAD4RXL6"/>
<evidence type="ECO:0000313" key="2">
    <source>
        <dbReference type="EMBL" id="KAI3839707.1"/>
    </source>
</evidence>
<gene>
    <name evidence="2" type="ORF">MKW98_010012</name>
</gene>
<feature type="region of interest" description="Disordered" evidence="1">
    <location>
        <begin position="1"/>
        <end position="25"/>
    </location>
</feature>
<name>A0AAD4RXL6_9MAGN</name>
<dbReference type="Proteomes" id="UP001202328">
    <property type="component" value="Unassembled WGS sequence"/>
</dbReference>
<comment type="caution">
    <text evidence="2">The sequence shown here is derived from an EMBL/GenBank/DDBJ whole genome shotgun (WGS) entry which is preliminary data.</text>
</comment>
<accession>A0AAD4RXL6</accession>
<evidence type="ECO:0000313" key="3">
    <source>
        <dbReference type="Proteomes" id="UP001202328"/>
    </source>
</evidence>
<dbReference type="EMBL" id="JAJJMB010017331">
    <property type="protein sequence ID" value="KAI3839707.1"/>
    <property type="molecule type" value="Genomic_DNA"/>
</dbReference>
<reference evidence="2" key="1">
    <citation type="submission" date="2022-04" db="EMBL/GenBank/DDBJ databases">
        <title>A functionally conserved STORR gene fusion in Papaver species that diverged 16.8 million years ago.</title>
        <authorList>
            <person name="Catania T."/>
        </authorList>
    </citation>
    <scope>NUCLEOTIDE SEQUENCE</scope>
    <source>
        <strain evidence="2">S-188037</strain>
    </source>
</reference>
<proteinExistence type="predicted"/>
<organism evidence="2 3">
    <name type="scientific">Papaver atlanticum</name>
    <dbReference type="NCBI Taxonomy" id="357466"/>
    <lineage>
        <taxon>Eukaryota</taxon>
        <taxon>Viridiplantae</taxon>
        <taxon>Streptophyta</taxon>
        <taxon>Embryophyta</taxon>
        <taxon>Tracheophyta</taxon>
        <taxon>Spermatophyta</taxon>
        <taxon>Magnoliopsida</taxon>
        <taxon>Ranunculales</taxon>
        <taxon>Papaveraceae</taxon>
        <taxon>Papaveroideae</taxon>
        <taxon>Papaver</taxon>
    </lineage>
</organism>
<keyword evidence="3" id="KW-1185">Reference proteome</keyword>
<protein>
    <submittedName>
        <fullName evidence="2">Uncharacterized protein</fullName>
    </submittedName>
</protein>